<name>A0A5A7TIS0_CUCMM</name>
<proteinExistence type="predicted"/>
<accession>A0A5A7TIS0</accession>
<protein>
    <submittedName>
        <fullName evidence="1">Retrotransposon protein</fullName>
    </submittedName>
</protein>
<dbReference type="PANTHER" id="PTHR46250">
    <property type="entry name" value="MYB/SANT-LIKE DNA-BINDING DOMAIN PROTEIN-RELATED"/>
    <property type="match status" value="1"/>
</dbReference>
<sequence length="683" mass="76655">MDPQTLLAILTAFTESQCQMLLTLEALMNDNEWLPHTRYDTKHRIRTYIKVNVPAIDCPTFKTCKGEIATNVLRSMTQKRISYTYWPIGKDPQQIHAFSKMHLHNQMDCNCERDIIICAMRVIQMQRDFSPLTEAKGSLENISWEVILSPLSAVSHHPISRCLHPFSSIHVSTSVRASSPAFTKPTPRRSSSSSLQLLHPTNAAIIRAFASSAVFVAAHHRRNPRIGVRSSAADISLSLRLHHRQRLLPPHLVFPTQTEHRGELLSSAIIVGWRKDLNPSRELKLTREPASSLTRGNRGLTLKFTVPRQVHLGIAPFTRVDLLSVDSIEGHNQVSGKGFPTTGPRIEAGNVVIHRGLHVSNVTASCSLCAIGCKELFTDRHRCPDVWYVVVFCLDIDHGVWSWKDGVSFGITRLIRASFGITRLICASFGSTRLICASFGSTRLICASLGIIRLIGVSFGITRLIRASFEITRLMCAFYGTTRLLCRVRVQRGADRRGARRMREGHMDASGFLYASADYGKLVLCPKTCMDERGGGHSSRVFNGVEKLLGCRVQAPILIDCRIKTLKWTFKAIAEMCGPSCSWFRWNDKVKCIITEKKLFDNWVRLHPVTKGLLNKQFPYYNELSYVFERDRATSRFTKTFVDVGSNKPIGHEGFDMSDGNGLEFPSTYSQGIDMSQDDVCAS</sequence>
<comment type="caution">
    <text evidence="1">The sequence shown here is derived from an EMBL/GenBank/DDBJ whole genome shotgun (WGS) entry which is preliminary data.</text>
</comment>
<dbReference type="OrthoDB" id="10069699at2759"/>
<dbReference type="AlphaFoldDB" id="A0A5A7TIS0"/>
<dbReference type="Proteomes" id="UP000321393">
    <property type="component" value="Unassembled WGS sequence"/>
</dbReference>
<evidence type="ECO:0000313" key="2">
    <source>
        <dbReference type="Proteomes" id="UP000321393"/>
    </source>
</evidence>
<gene>
    <name evidence="1" type="ORF">E6C27_scaffold67G002980</name>
</gene>
<organism evidence="1 2">
    <name type="scientific">Cucumis melo var. makuwa</name>
    <name type="common">Oriental melon</name>
    <dbReference type="NCBI Taxonomy" id="1194695"/>
    <lineage>
        <taxon>Eukaryota</taxon>
        <taxon>Viridiplantae</taxon>
        <taxon>Streptophyta</taxon>
        <taxon>Embryophyta</taxon>
        <taxon>Tracheophyta</taxon>
        <taxon>Spermatophyta</taxon>
        <taxon>Magnoliopsida</taxon>
        <taxon>eudicotyledons</taxon>
        <taxon>Gunneridae</taxon>
        <taxon>Pentapetalae</taxon>
        <taxon>rosids</taxon>
        <taxon>fabids</taxon>
        <taxon>Cucurbitales</taxon>
        <taxon>Cucurbitaceae</taxon>
        <taxon>Benincaseae</taxon>
        <taxon>Cucumis</taxon>
    </lineage>
</organism>
<dbReference type="EMBL" id="SSTE01016227">
    <property type="protein sequence ID" value="KAA0041896.1"/>
    <property type="molecule type" value="Genomic_DNA"/>
</dbReference>
<reference evidence="1 2" key="1">
    <citation type="submission" date="2019-08" db="EMBL/GenBank/DDBJ databases">
        <title>Draft genome sequences of two oriental melons (Cucumis melo L. var makuwa).</title>
        <authorList>
            <person name="Kwon S.-Y."/>
        </authorList>
    </citation>
    <scope>NUCLEOTIDE SEQUENCE [LARGE SCALE GENOMIC DNA]</scope>
    <source>
        <strain evidence="2">cv. SW 3</strain>
        <tissue evidence="1">Leaf</tissue>
    </source>
</reference>
<evidence type="ECO:0000313" key="1">
    <source>
        <dbReference type="EMBL" id="KAA0041896.1"/>
    </source>
</evidence>
<dbReference type="PANTHER" id="PTHR46250:SF18">
    <property type="entry name" value="MYB_SANT-LIKE DOMAIN-CONTAINING PROTEIN"/>
    <property type="match status" value="1"/>
</dbReference>